<gene>
    <name evidence="1" type="ORF">BN1708_005836</name>
</gene>
<evidence type="ECO:0000313" key="2">
    <source>
        <dbReference type="Proteomes" id="UP000044602"/>
    </source>
</evidence>
<name>A0A0G4MEA6_VERLO</name>
<dbReference type="EMBL" id="CVQH01022194">
    <property type="protein sequence ID" value="CRK32589.1"/>
    <property type="molecule type" value="Genomic_DNA"/>
</dbReference>
<keyword evidence="2" id="KW-1185">Reference proteome</keyword>
<protein>
    <submittedName>
        <fullName evidence="1">Uncharacterized protein</fullName>
    </submittedName>
</protein>
<dbReference type="AlphaFoldDB" id="A0A0G4MEA6"/>
<organism evidence="1 2">
    <name type="scientific">Verticillium longisporum</name>
    <name type="common">Verticillium dahliae var. longisporum</name>
    <dbReference type="NCBI Taxonomy" id="100787"/>
    <lineage>
        <taxon>Eukaryota</taxon>
        <taxon>Fungi</taxon>
        <taxon>Dikarya</taxon>
        <taxon>Ascomycota</taxon>
        <taxon>Pezizomycotina</taxon>
        <taxon>Sordariomycetes</taxon>
        <taxon>Hypocreomycetidae</taxon>
        <taxon>Glomerellales</taxon>
        <taxon>Plectosphaerellaceae</taxon>
        <taxon>Verticillium</taxon>
    </lineage>
</organism>
<evidence type="ECO:0000313" key="1">
    <source>
        <dbReference type="EMBL" id="CRK32589.1"/>
    </source>
</evidence>
<reference evidence="1 2" key="1">
    <citation type="submission" date="2015-05" db="EMBL/GenBank/DDBJ databases">
        <authorList>
            <person name="Wang D.B."/>
            <person name="Wang M."/>
        </authorList>
    </citation>
    <scope>NUCLEOTIDE SEQUENCE [LARGE SCALE GENOMIC DNA]</scope>
    <source>
        <strain evidence="1">VL1</strain>
    </source>
</reference>
<accession>A0A0G4MEA6</accession>
<proteinExistence type="predicted"/>
<sequence>MFVQLEVLIRPERIRVELCHRRLDPLCDVRQDLLDAQHPVGVQAVVAIRGRQVGKRVLPRHQHKRHLDRVFRRDLVLQEHLSQPHGTTLLNDIHILADRLDRTLIQVGARARRLLLNEYFGTRRQLEDGRIVVQTGRDARFDNLVGVVGELLFVFVANTLDDTEEAVVDFLLVC</sequence>
<dbReference type="Proteomes" id="UP000044602">
    <property type="component" value="Unassembled WGS sequence"/>
</dbReference>